<proteinExistence type="inferred from homology"/>
<dbReference type="Pfam" id="PF03091">
    <property type="entry name" value="CutA1"/>
    <property type="match status" value="1"/>
</dbReference>
<dbReference type="EMBL" id="CP014230">
    <property type="protein sequence ID" value="AMD92988.1"/>
    <property type="molecule type" value="Genomic_DNA"/>
</dbReference>
<dbReference type="InterPro" id="IPR011322">
    <property type="entry name" value="N-reg_PII-like_a/b"/>
</dbReference>
<gene>
    <name evidence="2" type="ORF">AXF15_07645</name>
</gene>
<comment type="similarity">
    <text evidence="1">Belongs to the CutA family.</text>
</comment>
<dbReference type="KEGG" id="doa:AXF15_07645"/>
<dbReference type="PANTHER" id="PTHR23419">
    <property type="entry name" value="DIVALENT CATION TOLERANCE CUTA-RELATED"/>
    <property type="match status" value="1"/>
</dbReference>
<dbReference type="AlphaFoldDB" id="A0A109W628"/>
<dbReference type="InterPro" id="IPR015867">
    <property type="entry name" value="N-reg_PII/ATP_PRibTrfase_C"/>
</dbReference>
<dbReference type="InterPro" id="IPR004323">
    <property type="entry name" value="Ion_tolerance_CutA"/>
</dbReference>
<dbReference type="SUPFAM" id="SSF54913">
    <property type="entry name" value="GlnB-like"/>
    <property type="match status" value="1"/>
</dbReference>
<reference evidence="3" key="1">
    <citation type="submission" date="2016-02" db="EMBL/GenBank/DDBJ databases">
        <authorList>
            <person name="Holder M.E."/>
            <person name="Ajami N.J."/>
            <person name="Petrosino J.F."/>
        </authorList>
    </citation>
    <scope>NUCLEOTIDE SEQUENCE [LARGE SCALE GENOMIC DNA]</scope>
    <source>
        <strain evidence="3">DSM 12838</strain>
    </source>
</reference>
<protein>
    <submittedName>
        <fullName evidence="2">Dihydroorotate dehydrogenase</fullName>
    </submittedName>
</protein>
<dbReference type="STRING" id="888061.AXF15_07645"/>
<name>A0A109W628_9BACT</name>
<organism evidence="2 3">
    <name type="scientific">Desulfomicrobium orale DSM 12838</name>
    <dbReference type="NCBI Taxonomy" id="888061"/>
    <lineage>
        <taxon>Bacteria</taxon>
        <taxon>Pseudomonadati</taxon>
        <taxon>Thermodesulfobacteriota</taxon>
        <taxon>Desulfovibrionia</taxon>
        <taxon>Desulfovibrionales</taxon>
        <taxon>Desulfomicrobiaceae</taxon>
        <taxon>Desulfomicrobium</taxon>
    </lineage>
</organism>
<sequence>MECVLAYVTVPDMETARRIGRAVVERRLAACVNILPGMESMYWWNAEVQSGSEVVLLVKTTRASFAALTECVAGLHPYEVPCIVGVPLVDGHEPFLRWIREETSPEKS</sequence>
<dbReference type="GO" id="GO:0005507">
    <property type="term" value="F:copper ion binding"/>
    <property type="evidence" value="ECO:0007669"/>
    <property type="project" value="TreeGrafter"/>
</dbReference>
<dbReference type="RefSeq" id="WP_066605561.1">
    <property type="nucleotide sequence ID" value="NZ_CP014230.1"/>
</dbReference>
<dbReference type="GO" id="GO:0010038">
    <property type="term" value="P:response to metal ion"/>
    <property type="evidence" value="ECO:0007669"/>
    <property type="project" value="InterPro"/>
</dbReference>
<keyword evidence="3" id="KW-1185">Reference proteome</keyword>
<dbReference type="Proteomes" id="UP000063964">
    <property type="component" value="Chromosome"/>
</dbReference>
<accession>A0A109W628</accession>
<evidence type="ECO:0000313" key="3">
    <source>
        <dbReference type="Proteomes" id="UP000063964"/>
    </source>
</evidence>
<evidence type="ECO:0000313" key="2">
    <source>
        <dbReference type="EMBL" id="AMD92988.1"/>
    </source>
</evidence>
<evidence type="ECO:0000256" key="1">
    <source>
        <dbReference type="ARBA" id="ARBA00010169"/>
    </source>
</evidence>
<dbReference type="Gene3D" id="3.30.70.120">
    <property type="match status" value="1"/>
</dbReference>
<dbReference type="PANTHER" id="PTHR23419:SF8">
    <property type="entry name" value="FI09726P"/>
    <property type="match status" value="1"/>
</dbReference>
<dbReference type="OrthoDB" id="37622at2"/>